<dbReference type="InterPro" id="IPR035919">
    <property type="entry name" value="EAL_sf"/>
</dbReference>
<sequence length="456" mass="49332">MTTIAIETPSQGGTTDDASLTASFARQPILNRDGMLCGYEIKVRTPALPAVEADQRVPQADPDTQPDALPGRAPTPGQRVARATVHGLLQGDVRGALTGHPAYVDVNRELLLDDAILRLPPERFMLELPLSLEVDDALTARVVYLHGRRYRFALDDVAQPNETFAKLLPYAEVVKIDVMRAPRALLPKLASVLKSAGKLLLASGVDTQADFETAHELGFDRFQGYYFAHAQSSATRRVSAPRHALLNLLQLLAGDPTVAQLEAELKLNPVLVMHLMKLANSSGLAVGHKVTTLRDAINATGTDRIARWTQLLLYADGRKVALEDDPLLQLAATRARFMELAIERMPEAGRDEADAAFLTGVFSFVDAVFGGSLEKTLNILTLSRPIQAAILHREGRLGLLLSAVEALEGGAWERVATLCERLAPLTVEEVAQMGLAAGAWAGVADRSAEGLERIED</sequence>
<dbReference type="RefSeq" id="WP_027197352.1">
    <property type="nucleotide sequence ID" value="NZ_CP017561.2"/>
</dbReference>
<dbReference type="InterPro" id="IPR014408">
    <property type="entry name" value="dGMP_Pdiesterase_EAL/HD-GYP"/>
</dbReference>
<dbReference type="InterPro" id="IPR052340">
    <property type="entry name" value="RNase_Y/CdgJ"/>
</dbReference>
<evidence type="ECO:0000256" key="1">
    <source>
        <dbReference type="SAM" id="MobiDB-lite"/>
    </source>
</evidence>
<dbReference type="KEGG" id="pspw:BJG93_07095"/>
<evidence type="ECO:0000259" key="2">
    <source>
        <dbReference type="PROSITE" id="PS51833"/>
    </source>
</evidence>
<organism evidence="3 4">
    <name type="scientific">Paraburkholderia sprentiae WSM5005</name>
    <dbReference type="NCBI Taxonomy" id="754502"/>
    <lineage>
        <taxon>Bacteria</taxon>
        <taxon>Pseudomonadati</taxon>
        <taxon>Pseudomonadota</taxon>
        <taxon>Betaproteobacteria</taxon>
        <taxon>Burkholderiales</taxon>
        <taxon>Burkholderiaceae</taxon>
        <taxon>Paraburkholderia</taxon>
    </lineage>
</organism>
<reference evidence="3" key="2">
    <citation type="submission" date="2021-06" db="EMBL/GenBank/DDBJ databases">
        <authorList>
            <person name="Rogers T.H."/>
            <person name="Ramsay J.P."/>
            <person name="Wang P."/>
            <person name="Terpolilli J."/>
        </authorList>
    </citation>
    <scope>NUCLEOTIDE SEQUENCE</scope>
    <source>
        <strain evidence="3">WSM5005</strain>
    </source>
</reference>
<dbReference type="SMART" id="SM00052">
    <property type="entry name" value="EAL"/>
    <property type="match status" value="1"/>
</dbReference>
<keyword evidence="4" id="KW-1185">Reference proteome</keyword>
<accession>A0A1I9YFU4</accession>
<dbReference type="InterPro" id="IPR001633">
    <property type="entry name" value="EAL_dom"/>
</dbReference>
<reference evidence="3" key="1">
    <citation type="submission" date="2016-09" db="EMBL/GenBank/DDBJ databases">
        <title>The Complete Genome of Burkholderia sprentiae wsm5005.</title>
        <authorList>
            <person name="De Meyer S."/>
            <person name="Wang P."/>
            <person name="Terpolilli J."/>
        </authorList>
    </citation>
    <scope>NUCLEOTIDE SEQUENCE [LARGE SCALE GENOMIC DNA]</scope>
    <source>
        <strain evidence="3">WSM5005</strain>
    </source>
</reference>
<dbReference type="PROSITE" id="PS51833">
    <property type="entry name" value="HDOD"/>
    <property type="match status" value="1"/>
</dbReference>
<dbReference type="PANTHER" id="PTHR33525">
    <property type="match status" value="1"/>
</dbReference>
<evidence type="ECO:0000313" key="3">
    <source>
        <dbReference type="EMBL" id="APA85177.1"/>
    </source>
</evidence>
<dbReference type="OrthoDB" id="9804751at2"/>
<dbReference type="SUPFAM" id="SSF141868">
    <property type="entry name" value="EAL domain-like"/>
    <property type="match status" value="1"/>
</dbReference>
<protein>
    <submittedName>
        <fullName evidence="3">EAL domain-containing protein</fullName>
    </submittedName>
</protein>
<feature type="region of interest" description="Disordered" evidence="1">
    <location>
        <begin position="50"/>
        <end position="77"/>
    </location>
</feature>
<dbReference type="Pfam" id="PF00563">
    <property type="entry name" value="EAL"/>
    <property type="match status" value="1"/>
</dbReference>
<dbReference type="PANTHER" id="PTHR33525:SF4">
    <property type="entry name" value="CYCLIC DI-GMP PHOSPHODIESTERASE CDGJ"/>
    <property type="match status" value="1"/>
</dbReference>
<dbReference type="EMBL" id="CP017561">
    <property type="protein sequence ID" value="APA85177.1"/>
    <property type="molecule type" value="Genomic_DNA"/>
</dbReference>
<dbReference type="AlphaFoldDB" id="A0A1I9YFU4"/>
<dbReference type="PIRSF" id="PIRSF003180">
    <property type="entry name" value="DiGMPpdiest_YuxH"/>
    <property type="match status" value="1"/>
</dbReference>
<dbReference type="STRING" id="754502.BJG93_07095"/>
<feature type="domain" description="HDOD" evidence="2">
    <location>
        <begin position="238"/>
        <end position="428"/>
    </location>
</feature>
<dbReference type="InterPro" id="IPR013976">
    <property type="entry name" value="HDOD"/>
</dbReference>
<dbReference type="Gene3D" id="3.20.20.450">
    <property type="entry name" value="EAL domain"/>
    <property type="match status" value="1"/>
</dbReference>
<evidence type="ECO:0000313" key="4">
    <source>
        <dbReference type="Proteomes" id="UP000179860"/>
    </source>
</evidence>
<dbReference type="SUPFAM" id="SSF109604">
    <property type="entry name" value="HD-domain/PDEase-like"/>
    <property type="match status" value="1"/>
</dbReference>
<name>A0A1I9YFU4_9BURK</name>
<gene>
    <name evidence="3" type="ORF">BJG93_07095</name>
</gene>
<dbReference type="Proteomes" id="UP000179860">
    <property type="component" value="Chromosome 1"/>
</dbReference>
<dbReference type="Gene3D" id="1.10.3210.10">
    <property type="entry name" value="Hypothetical protein af1432"/>
    <property type="match status" value="1"/>
</dbReference>
<dbReference type="Pfam" id="PF08668">
    <property type="entry name" value="HDOD"/>
    <property type="match status" value="1"/>
</dbReference>
<proteinExistence type="predicted"/>